<accession>A0ABN3MI24</accession>
<evidence type="ECO:0000313" key="1">
    <source>
        <dbReference type="EMBL" id="GAA2502077.1"/>
    </source>
</evidence>
<sequence>MVSDPAARAVMTATATGLDANRLDARRAERKADIEVEVLRGTQAAPPWVRAAVHSEPRINRGPSPTNSPVPKVVRIRCMRNGLGSDSDDLLRVSQEILCL</sequence>
<comment type="caution">
    <text evidence="1">The sequence shown here is derived from an EMBL/GenBank/DDBJ whole genome shotgun (WGS) entry which is preliminary data.</text>
</comment>
<reference evidence="1 2" key="1">
    <citation type="journal article" date="2019" name="Int. J. Syst. Evol. Microbiol.">
        <title>The Global Catalogue of Microorganisms (GCM) 10K type strain sequencing project: providing services to taxonomists for standard genome sequencing and annotation.</title>
        <authorList>
            <consortium name="The Broad Institute Genomics Platform"/>
            <consortium name="The Broad Institute Genome Sequencing Center for Infectious Disease"/>
            <person name="Wu L."/>
            <person name="Ma J."/>
        </authorList>
    </citation>
    <scope>NUCLEOTIDE SEQUENCE [LARGE SCALE GENOMIC DNA]</scope>
    <source>
        <strain evidence="1 2">JCM 6923</strain>
    </source>
</reference>
<dbReference type="EMBL" id="BAAATL010000032">
    <property type="protein sequence ID" value="GAA2502077.1"/>
    <property type="molecule type" value="Genomic_DNA"/>
</dbReference>
<protein>
    <submittedName>
        <fullName evidence="1">Uncharacterized protein</fullName>
    </submittedName>
</protein>
<keyword evidence="2" id="KW-1185">Reference proteome</keyword>
<gene>
    <name evidence="1" type="ORF">GCM10010422_59370</name>
</gene>
<name>A0ABN3MI24_9ACTN</name>
<evidence type="ECO:0000313" key="2">
    <source>
        <dbReference type="Proteomes" id="UP001501721"/>
    </source>
</evidence>
<dbReference type="Proteomes" id="UP001501721">
    <property type="component" value="Unassembled WGS sequence"/>
</dbReference>
<organism evidence="1 2">
    <name type="scientific">Streptomyces graminearus</name>
    <dbReference type="NCBI Taxonomy" id="284030"/>
    <lineage>
        <taxon>Bacteria</taxon>
        <taxon>Bacillati</taxon>
        <taxon>Actinomycetota</taxon>
        <taxon>Actinomycetes</taxon>
        <taxon>Kitasatosporales</taxon>
        <taxon>Streptomycetaceae</taxon>
        <taxon>Streptomyces</taxon>
    </lineage>
</organism>
<proteinExistence type="predicted"/>